<evidence type="ECO:0000313" key="1">
    <source>
        <dbReference type="EMBL" id="QDS35376.1"/>
    </source>
</evidence>
<proteinExistence type="predicted"/>
<name>A0A517I934_BREBE</name>
<dbReference type="Proteomes" id="UP000317713">
    <property type="component" value="Chromosome"/>
</dbReference>
<dbReference type="RefSeq" id="WP_144617014.1">
    <property type="nucleotide sequence ID" value="NZ_CP042161.1"/>
</dbReference>
<accession>A0A517I934</accession>
<organism evidence="1 2">
    <name type="scientific">Brevibacillus brevis</name>
    <name type="common">Bacillus brevis</name>
    <dbReference type="NCBI Taxonomy" id="1393"/>
    <lineage>
        <taxon>Bacteria</taxon>
        <taxon>Bacillati</taxon>
        <taxon>Bacillota</taxon>
        <taxon>Bacilli</taxon>
        <taxon>Bacillales</taxon>
        <taxon>Paenibacillaceae</taxon>
        <taxon>Brevibacillus</taxon>
    </lineage>
</organism>
<dbReference type="EMBL" id="CP042161">
    <property type="protein sequence ID" value="QDS35376.1"/>
    <property type="molecule type" value="Genomic_DNA"/>
</dbReference>
<gene>
    <name evidence="1" type="ORF">FPS98_15915</name>
</gene>
<reference evidence="1 2" key="1">
    <citation type="submission" date="2019-07" db="EMBL/GenBank/DDBJ databases">
        <title>Characterization of Brevibacillus brevis HK544, as a potential biocontrol agent.</title>
        <authorList>
            <person name="Kim H."/>
        </authorList>
    </citation>
    <scope>NUCLEOTIDE SEQUENCE [LARGE SCALE GENOMIC DNA]</scope>
    <source>
        <strain evidence="1 2">HK544</strain>
    </source>
</reference>
<dbReference type="AlphaFoldDB" id="A0A517I934"/>
<sequence>MRDEWDKTDVCPNPGFYDVVESTVKEAFGFTSPRVKHWVLIMGKNQKALPVLANKRAMPLFFVLF</sequence>
<evidence type="ECO:0000313" key="2">
    <source>
        <dbReference type="Proteomes" id="UP000317713"/>
    </source>
</evidence>
<protein>
    <submittedName>
        <fullName evidence="1">Uncharacterized protein</fullName>
    </submittedName>
</protein>